<evidence type="ECO:0000256" key="3">
    <source>
        <dbReference type="ARBA" id="ARBA00022630"/>
    </source>
</evidence>
<feature type="region of interest" description="Disordered" evidence="8">
    <location>
        <begin position="179"/>
        <end position="198"/>
    </location>
</feature>
<evidence type="ECO:0000256" key="1">
    <source>
        <dbReference type="ARBA" id="ARBA00001974"/>
    </source>
</evidence>
<dbReference type="Gene3D" id="3.90.660.10">
    <property type="match status" value="1"/>
</dbReference>
<gene>
    <name evidence="10" type="ORF">LUZ62_058054</name>
</gene>
<feature type="compositionally biased region" description="Basic and acidic residues" evidence="8">
    <location>
        <begin position="254"/>
        <end position="264"/>
    </location>
</feature>
<feature type="compositionally biased region" description="Basic and acidic residues" evidence="8">
    <location>
        <begin position="123"/>
        <end position="135"/>
    </location>
</feature>
<dbReference type="InterPro" id="IPR002937">
    <property type="entry name" value="Amino_oxidase"/>
</dbReference>
<dbReference type="Proteomes" id="UP001140206">
    <property type="component" value="Chromosome 3"/>
</dbReference>
<feature type="compositionally biased region" description="Basic and acidic residues" evidence="8">
    <location>
        <begin position="1"/>
        <end position="23"/>
    </location>
</feature>
<feature type="region of interest" description="Disordered" evidence="8">
    <location>
        <begin position="374"/>
        <end position="430"/>
    </location>
</feature>
<feature type="region of interest" description="Disordered" evidence="8">
    <location>
        <begin position="71"/>
        <end position="90"/>
    </location>
</feature>
<keyword evidence="7" id="KW-0175">Coiled coil</keyword>
<evidence type="ECO:0000256" key="7">
    <source>
        <dbReference type="SAM" id="Coils"/>
    </source>
</evidence>
<dbReference type="GO" id="GO:0016705">
    <property type="term" value="F:oxidoreductase activity, acting on paired donors, with incorporation or reduction of molecular oxygen"/>
    <property type="evidence" value="ECO:0007669"/>
    <property type="project" value="UniProtKB-ARBA"/>
</dbReference>
<evidence type="ECO:0000256" key="5">
    <source>
        <dbReference type="ARBA" id="ARBA00022853"/>
    </source>
</evidence>
<dbReference type="PROSITE" id="PS50934">
    <property type="entry name" value="SWIRM"/>
    <property type="match status" value="1"/>
</dbReference>
<comment type="similarity">
    <text evidence="2">Belongs to the flavin monoamine oxidase family.</text>
</comment>
<evidence type="ECO:0000313" key="11">
    <source>
        <dbReference type="Proteomes" id="UP001140206"/>
    </source>
</evidence>
<feature type="region of interest" description="Disordered" evidence="8">
    <location>
        <begin position="235"/>
        <end position="264"/>
    </location>
</feature>
<sequence length="1653" mass="182259">MGSDTEKTPVKSEGKSDEDEKKPIGSLFKVRKSRVSNRKKTPISENRVEENPSEDMVSSGEINDTLASIKKKLKRPKSAKVSHVADPVVKEEVPQELESADVVSRSATLKSGNKRLRIDVKLEDEEKRDVSDPDRLAGPNEEGHQNFLSVIFKKSRVAKCQGSDKLAGATSNGIVVESAEEPHEISVPASEQGTETPCVKDEQDTFTENDKEVQRLGVVGLSYCSARLAEPTVEKGVEEESKEGISGANLVSETEQKEKNEESPVKCHVEEIQVLFREEISQTNVVSEVHENEKIKVSSVKECSEDIPVLPGGKGANIHPVSEKNIDSTCSPCNGPLDRGNLVINNDLSLPSDREFEKAIKLEENTVDIFTERQIPGTPDSTRAEADDMSPNHDEATKNEPDAFHEKEENEPNFGNHENQSVLRTRNAKKRRHDDMAYEGDADWEVVVNEQGLFNNLPAGQPDQSFKSRDHYLLIKEEEAINGYVAAVAAGLKACAAKPIEKIKFKELLKRKGGLQEYLECRNMILSHWRKDVRHILPLSSFGVSDTPLEDESPRESLIREIYLFLNQNGYINAGIASEKEACNSEVKPAGAHIEDIKRHKLEEMNEIALASSKNNLAPYSGKANLCEDPTLDIYEASTIKDSVKGEPFGPKLPLYETVNQKKIIIIGAGPSGLAAARHLHRQGFHVTVLEARDRIGGRVHTDRMSLSVPVDLGASIITGVEADLATERQPDPSALICSQLGLELTVLNSDCPLYDSLTGDKVPPAMDEALEAEYNTLLDEMALLVAHHGEKSTQLSLEHGLEYGLRKHRESGFTPSVIECDGLDEIGKNIDGTDVLTPMERRVMNWHFAHLEYGCATMLKEVSLPHWNQDDAYGGFGGAHCMIKGGFSSVVENMANGLDVRLSHAVTEVHYEDVSSGKKAKVCTSNGSEFDGDAVLVTIPLGCLKAASIKFSPDLPDWKKMSIKRLGFGVLNKVVLEFPSVFWDETVDYFGATAEETDLRGRCFMFWNVKKTCDAPVLIALVAGKAAVDGQTISPADHVAHAMMVLRRIFSKLTVPDPVGSVVTNWGSEPFTRGSYSYVAVGASGEDYDILGKPVANCLFFAGEATCKEHPDTVGGAMLSGIREAVRIIDLLCVGRDFVAEVEAMESASKTANRRSDRARNEVRDMSRRLEACDLSRAMYPSVNKEALLKEMFFNAKSTSGRLHLAKELLRLPVDALKSFAGSKEGLGTLNSWILDSLGKNSTQLLRHCVRLLVLVSTDLVAVRISGVGRTVKEKVCLHTSRDIRAIASQLVRVWIEIFRKEKAKNGGLRLLQVRDPQIKGTMQISKSNKKPEGRAMRTEAMLDAKSEASSLRSQRTVHAVESEGEAIPIMSEEEAAAFAAAEAARAAAIAAAQAYASAEAEKAALELPKIPSFHKFANRLHTEESDQRRRLLSGDPEISFRVPACQNQIPLSNHDIPRMSTNSYPCPTIREDVVECSGVPENRLIFRTAWVDVDLVRVDGVKDASAIERWLDQSFEAYPEFYSRLCIPEREEPVEAVALQNARLGGSLPSQAEDSKKNSEGRAHGVERVKQGILDYVATLLKPLYKTNKLDREGYKAIMKKTVTKVLDQLSEAEKGMSAFEFLDFKRKNKIRTLVDKLIERQMQARGVSGS</sequence>
<dbReference type="SUPFAM" id="SSF51905">
    <property type="entry name" value="FAD/NAD(P)-binding domain"/>
    <property type="match status" value="1"/>
</dbReference>
<dbReference type="GO" id="GO:0141052">
    <property type="term" value="F:histone H3 demethylase activity"/>
    <property type="evidence" value="ECO:0007669"/>
    <property type="project" value="UniProtKB-ARBA"/>
</dbReference>
<keyword evidence="3" id="KW-0285">Flavoprotein</keyword>
<feature type="compositionally biased region" description="Basic residues" evidence="8">
    <location>
        <begin position="71"/>
        <end position="80"/>
    </location>
</feature>
<evidence type="ECO:0000256" key="4">
    <source>
        <dbReference type="ARBA" id="ARBA00022827"/>
    </source>
</evidence>
<keyword evidence="5" id="KW-0156">Chromatin regulator</keyword>
<dbReference type="InterPro" id="IPR050281">
    <property type="entry name" value="Flavin_monoamine_oxidase"/>
</dbReference>
<feature type="domain" description="SWIRM" evidence="9">
    <location>
        <begin position="483"/>
        <end position="583"/>
    </location>
</feature>
<feature type="compositionally biased region" description="Basic and acidic residues" evidence="8">
    <location>
        <begin position="382"/>
        <end position="410"/>
    </location>
</feature>
<keyword evidence="4" id="KW-0274">FAD</keyword>
<dbReference type="InterPro" id="IPR036188">
    <property type="entry name" value="FAD/NAD-bd_sf"/>
</dbReference>
<dbReference type="InterPro" id="IPR036388">
    <property type="entry name" value="WH-like_DNA-bd_sf"/>
</dbReference>
<accession>A0AAV8DYH0</accession>
<dbReference type="PANTHER" id="PTHR10742">
    <property type="entry name" value="FLAVIN MONOAMINE OXIDASE"/>
    <property type="match status" value="1"/>
</dbReference>
<dbReference type="InterPro" id="IPR009057">
    <property type="entry name" value="Homeodomain-like_sf"/>
</dbReference>
<feature type="compositionally biased region" description="Basic residues" evidence="8">
    <location>
        <begin position="29"/>
        <end position="41"/>
    </location>
</feature>
<keyword evidence="11" id="KW-1185">Reference proteome</keyword>
<evidence type="ECO:0000313" key="10">
    <source>
        <dbReference type="EMBL" id="KAJ4773797.1"/>
    </source>
</evidence>
<dbReference type="PRINTS" id="PR00419">
    <property type="entry name" value="ADXRDTASE"/>
</dbReference>
<dbReference type="SUPFAM" id="SSF46689">
    <property type="entry name" value="Homeodomain-like"/>
    <property type="match status" value="1"/>
</dbReference>
<keyword evidence="6" id="KW-0560">Oxidoreductase</keyword>
<proteinExistence type="inferred from homology"/>
<dbReference type="EMBL" id="JAMFTS010000003">
    <property type="protein sequence ID" value="KAJ4773797.1"/>
    <property type="molecule type" value="Genomic_DNA"/>
</dbReference>
<feature type="region of interest" description="Disordered" evidence="8">
    <location>
        <begin position="123"/>
        <end position="143"/>
    </location>
</feature>
<dbReference type="InterPro" id="IPR007526">
    <property type="entry name" value="SWIRM"/>
</dbReference>
<dbReference type="Gene3D" id="3.50.50.60">
    <property type="entry name" value="FAD/NAD(P)-binding domain"/>
    <property type="match status" value="1"/>
</dbReference>
<organism evidence="10 11">
    <name type="scientific">Rhynchospora pubera</name>
    <dbReference type="NCBI Taxonomy" id="906938"/>
    <lineage>
        <taxon>Eukaryota</taxon>
        <taxon>Viridiplantae</taxon>
        <taxon>Streptophyta</taxon>
        <taxon>Embryophyta</taxon>
        <taxon>Tracheophyta</taxon>
        <taxon>Spermatophyta</taxon>
        <taxon>Magnoliopsida</taxon>
        <taxon>Liliopsida</taxon>
        <taxon>Poales</taxon>
        <taxon>Cyperaceae</taxon>
        <taxon>Cyperoideae</taxon>
        <taxon>Rhynchosporeae</taxon>
        <taxon>Rhynchospora</taxon>
    </lineage>
</organism>
<feature type="region of interest" description="Disordered" evidence="8">
    <location>
        <begin position="1"/>
        <end position="62"/>
    </location>
</feature>
<evidence type="ECO:0000256" key="2">
    <source>
        <dbReference type="ARBA" id="ARBA00005995"/>
    </source>
</evidence>
<reference evidence="10" key="1">
    <citation type="submission" date="2022-08" db="EMBL/GenBank/DDBJ databases">
        <authorList>
            <person name="Marques A."/>
        </authorList>
    </citation>
    <scope>NUCLEOTIDE SEQUENCE</scope>
    <source>
        <strain evidence="10">RhyPub2mFocal</strain>
        <tissue evidence="10">Leaves</tissue>
    </source>
</reference>
<dbReference type="SUPFAM" id="SSF54373">
    <property type="entry name" value="FAD-linked reductases, C-terminal domain"/>
    <property type="match status" value="1"/>
</dbReference>
<evidence type="ECO:0000256" key="6">
    <source>
        <dbReference type="ARBA" id="ARBA00023002"/>
    </source>
</evidence>
<dbReference type="Gene3D" id="1.10.10.10">
    <property type="entry name" value="Winged helix-like DNA-binding domain superfamily/Winged helix DNA-binding domain"/>
    <property type="match status" value="1"/>
</dbReference>
<comment type="caution">
    <text evidence="10">The sequence shown here is derived from an EMBL/GenBank/DDBJ whole genome shotgun (WGS) entry which is preliminary data.</text>
</comment>
<dbReference type="Pfam" id="PF01593">
    <property type="entry name" value="Amino_oxidase"/>
    <property type="match status" value="1"/>
</dbReference>
<dbReference type="GO" id="GO:0050660">
    <property type="term" value="F:flavin adenine dinucleotide binding"/>
    <property type="evidence" value="ECO:0007669"/>
    <property type="project" value="UniProtKB-ARBA"/>
</dbReference>
<evidence type="ECO:0000259" key="9">
    <source>
        <dbReference type="PROSITE" id="PS50934"/>
    </source>
</evidence>
<feature type="coiled-coil region" evidence="7">
    <location>
        <begin position="1143"/>
        <end position="1170"/>
    </location>
</feature>
<comment type="cofactor">
    <cofactor evidence="1">
        <name>FAD</name>
        <dbReference type="ChEBI" id="CHEBI:57692"/>
    </cofactor>
</comment>
<dbReference type="Pfam" id="PF04433">
    <property type="entry name" value="SWIRM"/>
    <property type="match status" value="1"/>
</dbReference>
<evidence type="ECO:0000256" key="8">
    <source>
        <dbReference type="SAM" id="MobiDB-lite"/>
    </source>
</evidence>
<dbReference type="PANTHER" id="PTHR10742:SF410">
    <property type="entry name" value="LYSINE-SPECIFIC HISTONE DEMETHYLASE 2"/>
    <property type="match status" value="1"/>
</dbReference>
<name>A0AAV8DYH0_9POAL</name>
<protein>
    <submittedName>
        <fullName evidence="10">Lysine-specific histone demethylase 1-like protein 3</fullName>
    </submittedName>
</protein>